<reference evidence="1 2" key="1">
    <citation type="submission" date="2024-02" db="EMBL/GenBank/DDBJ databases">
        <authorList>
            <person name="Saticioglu I.B."/>
        </authorList>
    </citation>
    <scope>NUCLEOTIDE SEQUENCE [LARGE SCALE GENOMIC DNA]</scope>
    <source>
        <strain evidence="1 2">Mu-80</strain>
    </source>
</reference>
<name>A0ABU8L7G2_9MICO</name>
<organism evidence="1 2">
    <name type="scientific">Microbacterium bandirmense</name>
    <dbReference type="NCBI Taxonomy" id="3122050"/>
    <lineage>
        <taxon>Bacteria</taxon>
        <taxon>Bacillati</taxon>
        <taxon>Actinomycetota</taxon>
        <taxon>Actinomycetes</taxon>
        <taxon>Micrococcales</taxon>
        <taxon>Microbacteriaceae</taxon>
        <taxon>Microbacterium</taxon>
    </lineage>
</organism>
<dbReference type="Pfam" id="PF18906">
    <property type="entry name" value="Phage_tube_2"/>
    <property type="match status" value="1"/>
</dbReference>
<dbReference type="EMBL" id="JBBDGM010000001">
    <property type="protein sequence ID" value="MEJ1087053.1"/>
    <property type="molecule type" value="Genomic_DNA"/>
</dbReference>
<evidence type="ECO:0000313" key="1">
    <source>
        <dbReference type="EMBL" id="MEJ1087053.1"/>
    </source>
</evidence>
<protein>
    <submittedName>
        <fullName evidence="1">Phage tail tube protein</fullName>
    </submittedName>
</protein>
<comment type="caution">
    <text evidence="1">The sequence shown here is derived from an EMBL/GenBank/DDBJ whole genome shotgun (WGS) entry which is preliminary data.</text>
</comment>
<dbReference type="Proteomes" id="UP001371224">
    <property type="component" value="Unassembled WGS sequence"/>
</dbReference>
<dbReference type="InterPro" id="IPR044000">
    <property type="entry name" value="Phage_tube_2"/>
</dbReference>
<dbReference type="RefSeq" id="WP_337330726.1">
    <property type="nucleotide sequence ID" value="NZ_JBBDGM010000001.1"/>
</dbReference>
<keyword evidence="2" id="KW-1185">Reference proteome</keyword>
<evidence type="ECO:0000313" key="2">
    <source>
        <dbReference type="Proteomes" id="UP001371224"/>
    </source>
</evidence>
<accession>A0ABU8L7G2</accession>
<proteinExistence type="predicted"/>
<sequence>MVTQADCSIAFKKEAAYGTAVAVDRFLEFTSETLDLDRAYHQGENMRPGTRVARSQKRILTREGAAGDITQEVQTKGFGALFELAFGVASAWTEIAVDAGVFQSVFTLAKDDFLPSATIQKGVPRLPTATTPGGVDAFTFAGCQVSSIEFEMSSEGVLTMTTSWIGGRAVDTLTPYVPSAGKYPEGCELFSFVDASLVLGGTITMPTSTSLSTGGTVAGNIRECSLSVDQALDDNGRNMGGGGARSRPGAVGLAEITGSLTVEYDTTLITEAVLEQQGLALVLTFEGPTEIGISGLRPVVQIVVPEIKLEGDLPKSNGGDVITHSSDFVGLDPLVAGQEPIYLVYRSADLVL</sequence>
<gene>
    <name evidence="1" type="ORF">WDU99_01835</name>
</gene>